<sequence>MKIRLLLSFIILFFISCSSDDTTTYNDAVEKHLKEISKVIDGQQIELNKFENNRLTERYLYNNNQLYFENYYTYNEEGYLTERYSENFNTQETSNQILEYDDLGKLILIETQYTSDGVPSYSSEQNFDYNTLNKIIETETSSVQPQAPKTYVYDIINNNLVYKVTHDGDNPTIFEGQYQGGNLVTQLYTNYINGSYVTQTTNFTYTTINVIEDNTNQNNYFEINSALLNRGISNPKVYYILSAQNDNGNTTFEYELDEDGYPTKIESFNNGELSIQYYYSYE</sequence>
<name>A0ABX8V3M5_9FLAO</name>
<protein>
    <recommendedName>
        <fullName evidence="4">YD repeat-containing protein</fullName>
    </recommendedName>
</protein>
<feature type="chain" id="PRO_5047035090" description="YD repeat-containing protein" evidence="1">
    <location>
        <begin position="20"/>
        <end position="282"/>
    </location>
</feature>
<gene>
    <name evidence="2" type="ORF">K1I41_07705</name>
</gene>
<evidence type="ECO:0008006" key="4">
    <source>
        <dbReference type="Google" id="ProtNLM"/>
    </source>
</evidence>
<evidence type="ECO:0000313" key="2">
    <source>
        <dbReference type="EMBL" id="QYJ67444.1"/>
    </source>
</evidence>
<keyword evidence="1" id="KW-0732">Signal</keyword>
<evidence type="ECO:0000256" key="1">
    <source>
        <dbReference type="SAM" id="SignalP"/>
    </source>
</evidence>
<accession>A0ABX8V3M5</accession>
<dbReference type="Proteomes" id="UP000825381">
    <property type="component" value="Chromosome"/>
</dbReference>
<dbReference type="RefSeq" id="WP_220639789.1">
    <property type="nucleotide sequence ID" value="NZ_CP080429.1"/>
</dbReference>
<dbReference type="PROSITE" id="PS51257">
    <property type="entry name" value="PROKAR_LIPOPROTEIN"/>
    <property type="match status" value="1"/>
</dbReference>
<keyword evidence="3" id="KW-1185">Reference proteome</keyword>
<feature type="signal peptide" evidence="1">
    <location>
        <begin position="1"/>
        <end position="19"/>
    </location>
</feature>
<evidence type="ECO:0000313" key="3">
    <source>
        <dbReference type="Proteomes" id="UP000825381"/>
    </source>
</evidence>
<proteinExistence type="predicted"/>
<reference evidence="2 3" key="1">
    <citation type="submission" date="2021-07" db="EMBL/GenBank/DDBJ databases">
        <title>Flavobacterium WSW3-B6 sp.nov, isolated from seaweed.</title>
        <authorList>
            <person name="Muhammad N."/>
            <person name="Ho H."/>
            <person name="Lee Y.-J."/>
            <person name="Nguyen T."/>
            <person name="Ho J."/>
            <person name="Kim S.-G."/>
        </authorList>
    </citation>
    <scope>NUCLEOTIDE SEQUENCE [LARGE SCALE GENOMIC DNA]</scope>
    <source>
        <strain evidence="2 3">WSW3-B6</strain>
    </source>
</reference>
<organism evidence="2 3">
    <name type="scientific">Flavobacterium litorale</name>
    <dbReference type="NCBI Taxonomy" id="2856519"/>
    <lineage>
        <taxon>Bacteria</taxon>
        <taxon>Pseudomonadati</taxon>
        <taxon>Bacteroidota</taxon>
        <taxon>Flavobacteriia</taxon>
        <taxon>Flavobacteriales</taxon>
        <taxon>Flavobacteriaceae</taxon>
        <taxon>Flavobacterium</taxon>
    </lineage>
</organism>
<dbReference type="EMBL" id="CP080429">
    <property type="protein sequence ID" value="QYJ67444.1"/>
    <property type="molecule type" value="Genomic_DNA"/>
</dbReference>